<dbReference type="PROSITE" id="PS00409">
    <property type="entry name" value="PROKAR_NTER_METHYL"/>
    <property type="match status" value="1"/>
</dbReference>
<organism evidence="13 14">
    <name type="scientific">Lysobacter brunescens</name>
    <dbReference type="NCBI Taxonomy" id="262323"/>
    <lineage>
        <taxon>Bacteria</taxon>
        <taxon>Pseudomonadati</taxon>
        <taxon>Pseudomonadota</taxon>
        <taxon>Gammaproteobacteria</taxon>
        <taxon>Lysobacterales</taxon>
        <taxon>Lysobacteraceae</taxon>
        <taxon>Lysobacter</taxon>
    </lineage>
</organism>
<keyword evidence="14" id="KW-1185">Reference proteome</keyword>
<dbReference type="InterPro" id="IPR045584">
    <property type="entry name" value="Pilin-like"/>
</dbReference>
<dbReference type="InterPro" id="IPR000983">
    <property type="entry name" value="Bac_GSPG_pilin"/>
</dbReference>
<dbReference type="Gene3D" id="3.30.700.10">
    <property type="entry name" value="Glycoprotein, Type 4 Pilin"/>
    <property type="match status" value="1"/>
</dbReference>
<comment type="similarity">
    <text evidence="2">Belongs to the GSP G family.</text>
</comment>
<dbReference type="Pfam" id="PF08334">
    <property type="entry name" value="T2SSG"/>
    <property type="match status" value="1"/>
</dbReference>
<sequence>MRPSRRPARRNARRPSSRRTQGGMTLIEIIIVIVLIGGVLAVVGSQIFGNKDKANHKLAGTQVTQVGAAIEQYNSDVGEYPRSLEDLTTDPQINGWLGPYVNTKLLKDPFNKPLQYTVPGEDGPFDLVSLGKDGQPGGSSVDADIKYEQ</sequence>
<keyword evidence="8 11" id="KW-1133">Transmembrane helix</keyword>
<proteinExistence type="inferred from homology"/>
<dbReference type="NCBIfam" id="TIGR02532">
    <property type="entry name" value="IV_pilin_GFxxxE"/>
    <property type="match status" value="1"/>
</dbReference>
<evidence type="ECO:0000256" key="4">
    <source>
        <dbReference type="ARBA" id="ARBA00022475"/>
    </source>
</evidence>
<keyword evidence="4" id="KW-1003">Cell membrane</keyword>
<comment type="caution">
    <text evidence="13">The sequence shown here is derived from an EMBL/GenBank/DDBJ whole genome shotgun (WGS) entry which is preliminary data.</text>
</comment>
<keyword evidence="6" id="KW-0997">Cell inner membrane</keyword>
<dbReference type="InterPro" id="IPR013545">
    <property type="entry name" value="T2SS_protein-GspG_C"/>
</dbReference>
<evidence type="ECO:0000313" key="13">
    <source>
        <dbReference type="EMBL" id="MFD0725393.1"/>
    </source>
</evidence>
<feature type="transmembrane region" description="Helical" evidence="11">
    <location>
        <begin position="21"/>
        <end position="43"/>
    </location>
</feature>
<evidence type="ECO:0000259" key="12">
    <source>
        <dbReference type="Pfam" id="PF08334"/>
    </source>
</evidence>
<feature type="domain" description="Type II secretion system protein GspG C-terminal" evidence="12">
    <location>
        <begin position="46"/>
        <end position="146"/>
    </location>
</feature>
<dbReference type="Proteomes" id="UP001597110">
    <property type="component" value="Unassembled WGS sequence"/>
</dbReference>
<evidence type="ECO:0000256" key="7">
    <source>
        <dbReference type="ARBA" id="ARBA00022692"/>
    </source>
</evidence>
<feature type="region of interest" description="Disordered" evidence="10">
    <location>
        <begin position="130"/>
        <end position="149"/>
    </location>
</feature>
<evidence type="ECO:0000256" key="11">
    <source>
        <dbReference type="SAM" id="Phobius"/>
    </source>
</evidence>
<evidence type="ECO:0000256" key="6">
    <source>
        <dbReference type="ARBA" id="ARBA00022519"/>
    </source>
</evidence>
<dbReference type="SUPFAM" id="SSF54523">
    <property type="entry name" value="Pili subunits"/>
    <property type="match status" value="1"/>
</dbReference>
<comment type="subcellular location">
    <subcellularLocation>
        <location evidence="1">Cell inner membrane</location>
        <topology evidence="1">Single-pass membrane protein</topology>
    </subcellularLocation>
</comment>
<evidence type="ECO:0000256" key="10">
    <source>
        <dbReference type="SAM" id="MobiDB-lite"/>
    </source>
</evidence>
<accession>A0ABW2YET2</accession>
<dbReference type="EMBL" id="JBHTIF010000001">
    <property type="protein sequence ID" value="MFD0725393.1"/>
    <property type="molecule type" value="Genomic_DNA"/>
</dbReference>
<evidence type="ECO:0000313" key="14">
    <source>
        <dbReference type="Proteomes" id="UP001597110"/>
    </source>
</evidence>
<evidence type="ECO:0000256" key="8">
    <source>
        <dbReference type="ARBA" id="ARBA00022989"/>
    </source>
</evidence>
<dbReference type="InterPro" id="IPR010054">
    <property type="entry name" value="Type2_sec_GspG"/>
</dbReference>
<dbReference type="NCBIfam" id="TIGR01710">
    <property type="entry name" value="typeII_sec_gspG"/>
    <property type="match status" value="1"/>
</dbReference>
<evidence type="ECO:0000256" key="2">
    <source>
        <dbReference type="ARBA" id="ARBA00009984"/>
    </source>
</evidence>
<dbReference type="PRINTS" id="PR00813">
    <property type="entry name" value="BCTERIALGSPG"/>
</dbReference>
<evidence type="ECO:0000256" key="9">
    <source>
        <dbReference type="ARBA" id="ARBA00023136"/>
    </source>
</evidence>
<keyword evidence="5" id="KW-0488">Methylation</keyword>
<evidence type="ECO:0000256" key="3">
    <source>
        <dbReference type="ARBA" id="ARBA00020042"/>
    </source>
</evidence>
<protein>
    <recommendedName>
        <fullName evidence="3">Type II secretion system core protein G</fullName>
    </recommendedName>
</protein>
<evidence type="ECO:0000256" key="5">
    <source>
        <dbReference type="ARBA" id="ARBA00022481"/>
    </source>
</evidence>
<keyword evidence="7 11" id="KW-0812">Transmembrane</keyword>
<keyword evidence="9 11" id="KW-0472">Membrane</keyword>
<evidence type="ECO:0000256" key="1">
    <source>
        <dbReference type="ARBA" id="ARBA00004377"/>
    </source>
</evidence>
<dbReference type="InterPro" id="IPR012902">
    <property type="entry name" value="N_methyl_site"/>
</dbReference>
<dbReference type="RefSeq" id="WP_386823018.1">
    <property type="nucleotide sequence ID" value="NZ_JBHTIF010000001.1"/>
</dbReference>
<gene>
    <name evidence="13" type="primary">gspG</name>
    <name evidence="13" type="ORF">ACFQ0E_07215</name>
</gene>
<name>A0ABW2YET2_9GAMM</name>
<reference evidence="14" key="1">
    <citation type="journal article" date="2019" name="Int. J. Syst. Evol. Microbiol.">
        <title>The Global Catalogue of Microorganisms (GCM) 10K type strain sequencing project: providing services to taxonomists for standard genome sequencing and annotation.</title>
        <authorList>
            <consortium name="The Broad Institute Genomics Platform"/>
            <consortium name="The Broad Institute Genome Sequencing Center for Infectious Disease"/>
            <person name="Wu L."/>
            <person name="Ma J."/>
        </authorList>
    </citation>
    <scope>NUCLEOTIDE SEQUENCE [LARGE SCALE GENOMIC DNA]</scope>
    <source>
        <strain evidence="14">CCUG 55585</strain>
    </source>
</reference>